<evidence type="ECO:0000256" key="3">
    <source>
        <dbReference type="ARBA" id="ARBA00006484"/>
    </source>
</evidence>
<feature type="binding site" evidence="13">
    <location>
        <begin position="12"/>
        <end position="15"/>
    </location>
    <ligand>
        <name>NADP(+)</name>
        <dbReference type="ChEBI" id="CHEBI:58349"/>
    </ligand>
</feature>
<dbReference type="RefSeq" id="WP_084053878.1">
    <property type="nucleotide sequence ID" value="NZ_FWWT01000022.1"/>
</dbReference>
<evidence type="ECO:0000259" key="15">
    <source>
        <dbReference type="SMART" id="SM00822"/>
    </source>
</evidence>
<feature type="binding site" evidence="13">
    <location>
        <begin position="155"/>
        <end position="159"/>
    </location>
    <ligand>
        <name>NADP(+)</name>
        <dbReference type="ChEBI" id="CHEBI:58349"/>
    </ligand>
</feature>
<dbReference type="PROSITE" id="PS00061">
    <property type="entry name" value="ADH_SHORT"/>
    <property type="match status" value="1"/>
</dbReference>
<evidence type="ECO:0000256" key="2">
    <source>
        <dbReference type="ARBA" id="ARBA00005194"/>
    </source>
</evidence>
<evidence type="ECO:0000256" key="6">
    <source>
        <dbReference type="ARBA" id="ARBA00022857"/>
    </source>
</evidence>
<dbReference type="Gene3D" id="3.40.50.720">
    <property type="entry name" value="NAD(P)-binding Rossmann-like Domain"/>
    <property type="match status" value="1"/>
</dbReference>
<dbReference type="SUPFAM" id="SSF51735">
    <property type="entry name" value="NAD(P)-binding Rossmann-fold domains"/>
    <property type="match status" value="1"/>
</dbReference>
<dbReference type="OrthoDB" id="9803333at2"/>
<keyword evidence="9 14" id="KW-0275">Fatty acid biosynthesis</keyword>
<dbReference type="Pfam" id="PF13561">
    <property type="entry name" value="adh_short_C2"/>
    <property type="match status" value="1"/>
</dbReference>
<comment type="pathway">
    <text evidence="2 14">Lipid metabolism; fatty acid biosynthesis.</text>
</comment>
<dbReference type="GO" id="GO:0008202">
    <property type="term" value="P:steroid metabolic process"/>
    <property type="evidence" value="ECO:0007669"/>
    <property type="project" value="UniProtKB-KW"/>
</dbReference>
<dbReference type="STRING" id="656914.SAMN00017405_0064"/>
<sequence>MSGTKKIAVVTGASRGIGRAIALKLAKEGIKVAVNYNGSEDKAKEVLSEIIASGGEGIIVKANISNAEDVAKMFETVENELGKVDILVNNAGITKDNLIMRMKEEEWDSVIETNLKGAFNCIKAISRGMIKQKAGKIINIASVVALAGNVGQSNYVAAKAGIIGLTKSVALEFASRGIQVNAVAPGFISTDMTDALPDNIKEQLLERIPVKKLGTPEDVANTVAFLASPESDYITGQVINVNGGMYV</sequence>
<dbReference type="GO" id="GO:0004316">
    <property type="term" value="F:3-oxoacyl-[acyl-carrier-protein] reductase (NADPH) activity"/>
    <property type="evidence" value="ECO:0007669"/>
    <property type="project" value="UniProtKB-UniRule"/>
</dbReference>
<evidence type="ECO:0000256" key="5">
    <source>
        <dbReference type="ARBA" id="ARBA00022832"/>
    </source>
</evidence>
<gene>
    <name evidence="16" type="ORF">SAMN00017405_0064</name>
</gene>
<dbReference type="Proteomes" id="UP000192731">
    <property type="component" value="Unassembled WGS sequence"/>
</dbReference>
<dbReference type="FunFam" id="3.40.50.720:FF:000037">
    <property type="entry name" value="3-oxoacyl-[acyl-carrier-protein] reductase FabG"/>
    <property type="match status" value="1"/>
</dbReference>
<feature type="binding site" evidence="13">
    <location>
        <position position="188"/>
    </location>
    <ligand>
        <name>NADP(+)</name>
        <dbReference type="ChEBI" id="CHEBI:58349"/>
    </ligand>
</feature>
<keyword evidence="5 14" id="KW-0276">Fatty acid metabolism</keyword>
<evidence type="ECO:0000256" key="12">
    <source>
        <dbReference type="PIRSR" id="PIRSR611284-1"/>
    </source>
</evidence>
<dbReference type="InterPro" id="IPR011284">
    <property type="entry name" value="3oxo_ACP_reduc"/>
</dbReference>
<feature type="binding site" evidence="13">
    <location>
        <position position="90"/>
    </location>
    <ligand>
        <name>NADP(+)</name>
        <dbReference type="ChEBI" id="CHEBI:58349"/>
    </ligand>
</feature>
<dbReference type="NCBIfam" id="TIGR01830">
    <property type="entry name" value="3oxo_ACP_reduc"/>
    <property type="match status" value="1"/>
</dbReference>
<evidence type="ECO:0000256" key="10">
    <source>
        <dbReference type="ARBA" id="ARBA00023221"/>
    </source>
</evidence>
<evidence type="ECO:0000313" key="16">
    <source>
        <dbReference type="EMBL" id="SMB93624.1"/>
    </source>
</evidence>
<keyword evidence="17" id="KW-1185">Reference proteome</keyword>
<evidence type="ECO:0000256" key="1">
    <source>
        <dbReference type="ARBA" id="ARBA00002607"/>
    </source>
</evidence>
<evidence type="ECO:0000256" key="11">
    <source>
        <dbReference type="ARBA" id="ARBA00048508"/>
    </source>
</evidence>
<dbReference type="PRINTS" id="PR00080">
    <property type="entry name" value="SDRFAMILY"/>
</dbReference>
<dbReference type="UniPathway" id="UPA00094"/>
<evidence type="ECO:0000256" key="13">
    <source>
        <dbReference type="PIRSR" id="PIRSR611284-2"/>
    </source>
</evidence>
<keyword evidence="10" id="KW-0753">Steroid metabolism</keyword>
<evidence type="ECO:0000256" key="9">
    <source>
        <dbReference type="ARBA" id="ARBA00023160"/>
    </source>
</evidence>
<dbReference type="InterPro" id="IPR050259">
    <property type="entry name" value="SDR"/>
</dbReference>
<reference evidence="16 17" key="1">
    <citation type="submission" date="2017-04" db="EMBL/GenBank/DDBJ databases">
        <authorList>
            <person name="Afonso C.L."/>
            <person name="Miller P.J."/>
            <person name="Scott M.A."/>
            <person name="Spackman E."/>
            <person name="Goraichik I."/>
            <person name="Dimitrov K.M."/>
            <person name="Suarez D.L."/>
            <person name="Swayne D.E."/>
        </authorList>
    </citation>
    <scope>NUCLEOTIDE SEQUENCE [LARGE SCALE GENOMIC DNA]</scope>
    <source>
        <strain evidence="16 17">DSM 11270</strain>
    </source>
</reference>
<evidence type="ECO:0000256" key="8">
    <source>
        <dbReference type="ARBA" id="ARBA00023098"/>
    </source>
</evidence>
<accession>A0A1W1VKY1</accession>
<dbReference type="InterPro" id="IPR057326">
    <property type="entry name" value="KR_dom"/>
</dbReference>
<comment type="catalytic activity">
    <reaction evidence="11 14">
        <text>a (3R)-hydroxyacyl-[ACP] + NADP(+) = a 3-oxoacyl-[ACP] + NADPH + H(+)</text>
        <dbReference type="Rhea" id="RHEA:17397"/>
        <dbReference type="Rhea" id="RHEA-COMP:9916"/>
        <dbReference type="Rhea" id="RHEA-COMP:9945"/>
        <dbReference type="ChEBI" id="CHEBI:15378"/>
        <dbReference type="ChEBI" id="CHEBI:57783"/>
        <dbReference type="ChEBI" id="CHEBI:58349"/>
        <dbReference type="ChEBI" id="CHEBI:78776"/>
        <dbReference type="ChEBI" id="CHEBI:78827"/>
        <dbReference type="EC" id="1.1.1.100"/>
    </reaction>
</comment>
<proteinExistence type="inferred from homology"/>
<evidence type="ECO:0000256" key="14">
    <source>
        <dbReference type="RuleBase" id="RU366074"/>
    </source>
</evidence>
<keyword evidence="8 14" id="KW-0443">Lipid metabolism</keyword>
<dbReference type="AlphaFoldDB" id="A0A1W1VKY1"/>
<dbReference type="EC" id="1.1.1.100" evidence="14"/>
<keyword evidence="6 13" id="KW-0521">NADP</keyword>
<dbReference type="InterPro" id="IPR036291">
    <property type="entry name" value="NAD(P)-bd_dom_sf"/>
</dbReference>
<comment type="subunit">
    <text evidence="14">Homotetramer.</text>
</comment>
<dbReference type="PANTHER" id="PTHR42879">
    <property type="entry name" value="3-OXOACYL-(ACYL-CARRIER-PROTEIN) REDUCTASE"/>
    <property type="match status" value="1"/>
</dbReference>
<comment type="function">
    <text evidence="1 14">Catalyzes the NADPH-dependent reduction of beta-ketoacyl-ACP substrates to beta-hydroxyacyl-ACP products, the first reductive step in the elongation cycle of fatty acid biosynthesis.</text>
</comment>
<protein>
    <recommendedName>
        <fullName evidence="14">3-oxoacyl-[acyl-carrier-protein] reductase</fullName>
        <ecNumber evidence="14">1.1.1.100</ecNumber>
    </recommendedName>
</protein>
<evidence type="ECO:0000313" key="17">
    <source>
        <dbReference type="Proteomes" id="UP000192731"/>
    </source>
</evidence>
<keyword evidence="7 14" id="KW-0560">Oxidoreductase</keyword>
<evidence type="ECO:0000256" key="4">
    <source>
        <dbReference type="ARBA" id="ARBA00022516"/>
    </source>
</evidence>
<organism evidence="16 17">
    <name type="scientific">Desulfonispora thiosulfatigenes DSM 11270</name>
    <dbReference type="NCBI Taxonomy" id="656914"/>
    <lineage>
        <taxon>Bacteria</taxon>
        <taxon>Bacillati</taxon>
        <taxon>Bacillota</taxon>
        <taxon>Clostridia</taxon>
        <taxon>Eubacteriales</taxon>
        <taxon>Peptococcaceae</taxon>
        <taxon>Desulfonispora</taxon>
    </lineage>
</organism>
<dbReference type="InterPro" id="IPR020904">
    <property type="entry name" value="Sc_DH/Rdtase_CS"/>
</dbReference>
<dbReference type="EMBL" id="FWWT01000022">
    <property type="protein sequence ID" value="SMB93624.1"/>
    <property type="molecule type" value="Genomic_DNA"/>
</dbReference>
<dbReference type="GO" id="GO:0006633">
    <property type="term" value="P:fatty acid biosynthetic process"/>
    <property type="evidence" value="ECO:0007669"/>
    <property type="project" value="UniProtKB-UniPathway"/>
</dbReference>
<dbReference type="PRINTS" id="PR00081">
    <property type="entry name" value="GDHRDH"/>
</dbReference>
<dbReference type="NCBIfam" id="NF009466">
    <property type="entry name" value="PRK12826.1-2"/>
    <property type="match status" value="1"/>
</dbReference>
<dbReference type="SMART" id="SM00822">
    <property type="entry name" value="PKS_KR"/>
    <property type="match status" value="1"/>
</dbReference>
<dbReference type="PANTHER" id="PTHR42879:SF2">
    <property type="entry name" value="3-OXOACYL-[ACYL-CARRIER-PROTEIN] REDUCTASE FABG"/>
    <property type="match status" value="1"/>
</dbReference>
<keyword evidence="4 14" id="KW-0444">Lipid biosynthesis</keyword>
<dbReference type="InterPro" id="IPR002347">
    <property type="entry name" value="SDR_fam"/>
</dbReference>
<dbReference type="CDD" id="cd05333">
    <property type="entry name" value="BKR_SDR_c"/>
    <property type="match status" value="1"/>
</dbReference>
<dbReference type="GO" id="GO:0051287">
    <property type="term" value="F:NAD binding"/>
    <property type="evidence" value="ECO:0007669"/>
    <property type="project" value="UniProtKB-UniRule"/>
</dbReference>
<name>A0A1W1VKY1_DESTI</name>
<evidence type="ECO:0000256" key="7">
    <source>
        <dbReference type="ARBA" id="ARBA00023002"/>
    </source>
</evidence>
<dbReference type="NCBIfam" id="NF005559">
    <property type="entry name" value="PRK07231.1"/>
    <property type="match status" value="1"/>
</dbReference>
<feature type="domain" description="Ketoreductase" evidence="15">
    <location>
        <begin position="6"/>
        <end position="186"/>
    </location>
</feature>
<feature type="active site" description="Proton acceptor" evidence="12">
    <location>
        <position position="155"/>
    </location>
</feature>
<comment type="similarity">
    <text evidence="3 14">Belongs to the short-chain dehydrogenases/reductases (SDR) family.</text>
</comment>